<keyword evidence="2" id="KW-1133">Transmembrane helix</keyword>
<dbReference type="Pfam" id="PF03125">
    <property type="entry name" value="Sre"/>
    <property type="match status" value="1"/>
</dbReference>
<evidence type="ECO:0000256" key="2">
    <source>
        <dbReference type="SAM" id="Phobius"/>
    </source>
</evidence>
<feature type="transmembrane region" description="Helical" evidence="2">
    <location>
        <begin position="167"/>
        <end position="194"/>
    </location>
</feature>
<dbReference type="InterPro" id="IPR004151">
    <property type="entry name" value="7TM_GPCR_serpentine_rcpt_Sre"/>
</dbReference>
<evidence type="ECO:0000313" key="5">
    <source>
        <dbReference type="WBParaSite" id="NBR_0001299601-mRNA-1"/>
    </source>
</evidence>
<feature type="transmembrane region" description="Helical" evidence="2">
    <location>
        <begin position="206"/>
        <end position="232"/>
    </location>
</feature>
<dbReference type="Proteomes" id="UP000271162">
    <property type="component" value="Unassembled WGS sequence"/>
</dbReference>
<gene>
    <name evidence="3" type="ORF">NBR_LOCUS12997</name>
</gene>
<accession>A0A0N4Y9K5</accession>
<protein>
    <submittedName>
        <fullName evidence="5">G protein-coupled receptor</fullName>
    </submittedName>
</protein>
<keyword evidence="4" id="KW-1185">Reference proteome</keyword>
<dbReference type="GO" id="GO:0016020">
    <property type="term" value="C:membrane"/>
    <property type="evidence" value="ECO:0007669"/>
    <property type="project" value="InterPro"/>
</dbReference>
<dbReference type="PANTHER" id="PTHR47521">
    <property type="entry name" value="SERPENTINE RECEPTOR, CLASS E (EPSILON)-RELATED"/>
    <property type="match status" value="1"/>
</dbReference>
<organism evidence="5">
    <name type="scientific">Nippostrongylus brasiliensis</name>
    <name type="common">Rat hookworm</name>
    <dbReference type="NCBI Taxonomy" id="27835"/>
    <lineage>
        <taxon>Eukaryota</taxon>
        <taxon>Metazoa</taxon>
        <taxon>Ecdysozoa</taxon>
        <taxon>Nematoda</taxon>
        <taxon>Chromadorea</taxon>
        <taxon>Rhabditida</taxon>
        <taxon>Rhabditina</taxon>
        <taxon>Rhabditomorpha</taxon>
        <taxon>Strongyloidea</taxon>
        <taxon>Heligmosomidae</taxon>
        <taxon>Nippostrongylus</taxon>
    </lineage>
</organism>
<feature type="transmembrane region" description="Helical" evidence="2">
    <location>
        <begin position="49"/>
        <end position="74"/>
    </location>
</feature>
<dbReference type="GO" id="GO:0007606">
    <property type="term" value="P:sensory perception of chemical stimulus"/>
    <property type="evidence" value="ECO:0007669"/>
    <property type="project" value="InterPro"/>
</dbReference>
<reference evidence="5" key="1">
    <citation type="submission" date="2017-02" db="UniProtKB">
        <authorList>
            <consortium name="WormBaseParasite"/>
        </authorList>
    </citation>
    <scope>IDENTIFICATION</scope>
</reference>
<dbReference type="WBParaSite" id="NBR_0001299601-mRNA-1">
    <property type="protein sequence ID" value="NBR_0001299601-mRNA-1"/>
    <property type="gene ID" value="NBR_0001299601"/>
</dbReference>
<comment type="similarity">
    <text evidence="1">Belongs to the nematode receptor-like protein sre family.</text>
</comment>
<keyword evidence="2" id="KW-0472">Membrane</keyword>
<reference evidence="3 4" key="2">
    <citation type="submission" date="2018-11" db="EMBL/GenBank/DDBJ databases">
        <authorList>
            <consortium name="Pathogen Informatics"/>
        </authorList>
    </citation>
    <scope>NUCLEOTIDE SEQUENCE [LARGE SCALE GENOMIC DNA]</scope>
</reference>
<dbReference type="AlphaFoldDB" id="A0A0N4Y9K5"/>
<dbReference type="OMA" id="FEFACIC"/>
<dbReference type="InterPro" id="IPR052860">
    <property type="entry name" value="NRL-GPCR1"/>
</dbReference>
<evidence type="ECO:0000313" key="4">
    <source>
        <dbReference type="Proteomes" id="UP000271162"/>
    </source>
</evidence>
<feature type="transmembrane region" description="Helical" evidence="2">
    <location>
        <begin position="94"/>
        <end position="115"/>
    </location>
</feature>
<evidence type="ECO:0000256" key="1">
    <source>
        <dbReference type="ARBA" id="ARBA00006803"/>
    </source>
</evidence>
<proteinExistence type="inferred from homology"/>
<dbReference type="EMBL" id="UYSL01020912">
    <property type="protein sequence ID" value="VDL76586.1"/>
    <property type="molecule type" value="Genomic_DNA"/>
</dbReference>
<evidence type="ECO:0000313" key="3">
    <source>
        <dbReference type="EMBL" id="VDL76586.1"/>
    </source>
</evidence>
<feature type="transmembrane region" description="Helical" evidence="2">
    <location>
        <begin position="20"/>
        <end position="37"/>
    </location>
</feature>
<name>A0A0N4Y9K5_NIPBR</name>
<keyword evidence="2" id="KW-0812">Transmembrane</keyword>
<sequence>MTKPDDISDTLSFIFYPIEFLLNATALVETAFLIYIANRLRDSHLNLRILLAIACLCFLTFVVTRMITIPFKLLKGCSRKTGVLSFLDHVHDDAFVVFTIILLVTSLERLLATWSISTYERRFQSKLYLIVVVVSVINVVSYYLNRRSSNVVLTAALSHKFQLKENLAALTVLVPIAFLWSVMNIVQICCLWVMYSGRFAGPDYRILVRTCALIFCQAAALFAVAAPLIFMIRHPRLRRRLETVLLKKASKQSAVIRMSPKQEADIYFRALQSSLNTASRSKK</sequence>
<feature type="transmembrane region" description="Helical" evidence="2">
    <location>
        <begin position="127"/>
        <end position="144"/>
    </location>
</feature>